<name>A0ACB5RP20_9PEZI</name>
<proteinExistence type="predicted"/>
<protein>
    <submittedName>
        <fullName evidence="1">Uncharacterized protein</fullName>
    </submittedName>
</protein>
<dbReference type="Proteomes" id="UP001165186">
    <property type="component" value="Unassembled WGS sequence"/>
</dbReference>
<evidence type="ECO:0000313" key="2">
    <source>
        <dbReference type="Proteomes" id="UP001165186"/>
    </source>
</evidence>
<gene>
    <name evidence="1" type="primary">g10136</name>
    <name evidence="1" type="ORF">NpPPO83_00010136</name>
</gene>
<keyword evidence="2" id="KW-1185">Reference proteome</keyword>
<sequence>MSSDAAHVPPQPEHGLPAPQAPQSTLQPAPKLDPVGLDVELDEFGLPIRKKPARRLISEASEENLRRPVEGAQPAGELAKADSTPPAGGARQHASEPTASAEQASAPPPGPSSPRADGNAAVKVDVKPVPAASGEHATAGDNANHADPQPTANSVKHDMEAGGVSEWSHMQLAPMKEVRKDESDDEWQDMPAYASYDMYNDDNRLIAREAPDLSDEEVMQYGALGGAGKGYTRVQIDEDAESATSMDDNTAYLFKGTKSTNVAADDDEEARDPLSQMQATKDLLTEGQRIAYVGVVRLSMAEMVKELDKMERTKGIKKQMDLSAEAMKMWSQKMMVRLYSHMEIESAEQIMIEQLGEHGVQPSDLTPALMQNARVKNPFHVERPIYPNA</sequence>
<accession>A0ACB5RP20</accession>
<comment type="caution">
    <text evidence="1">The sequence shown here is derived from an EMBL/GenBank/DDBJ whole genome shotgun (WGS) entry which is preliminary data.</text>
</comment>
<dbReference type="EMBL" id="BSXG01000002">
    <property type="protein sequence ID" value="GME22269.1"/>
    <property type="molecule type" value="Genomic_DNA"/>
</dbReference>
<evidence type="ECO:0000313" key="1">
    <source>
        <dbReference type="EMBL" id="GME22269.1"/>
    </source>
</evidence>
<reference evidence="1" key="1">
    <citation type="submission" date="2024-09" db="EMBL/GenBank/DDBJ databases">
        <title>Draft Genome Sequences of Neofusicoccum parvum.</title>
        <authorList>
            <person name="Ashida A."/>
            <person name="Camagna M."/>
            <person name="Tanaka A."/>
            <person name="Takemoto D."/>
        </authorList>
    </citation>
    <scope>NUCLEOTIDE SEQUENCE</scope>
    <source>
        <strain evidence="1">PPO83</strain>
    </source>
</reference>
<organism evidence="1 2">
    <name type="scientific">Neofusicoccum parvum</name>
    <dbReference type="NCBI Taxonomy" id="310453"/>
    <lineage>
        <taxon>Eukaryota</taxon>
        <taxon>Fungi</taxon>
        <taxon>Dikarya</taxon>
        <taxon>Ascomycota</taxon>
        <taxon>Pezizomycotina</taxon>
        <taxon>Dothideomycetes</taxon>
        <taxon>Dothideomycetes incertae sedis</taxon>
        <taxon>Botryosphaeriales</taxon>
        <taxon>Botryosphaeriaceae</taxon>
        <taxon>Neofusicoccum</taxon>
    </lineage>
</organism>